<evidence type="ECO:0000313" key="3">
    <source>
        <dbReference type="Proteomes" id="UP000034789"/>
    </source>
</evidence>
<proteinExistence type="predicted"/>
<sequence>MPEEPIVNTRRARWHNYAVALLITAAIFATAFWASTYFNGRRAAEIRTAQDSISIDILSLETQFDLLAGHSCRDISENSVLSKEIQPLGERLAYLEGQGNVDQDELVRLKRYYTLLQIKDLLLMQQVSRKCGLKPVFILYFYSNAGDCPECEEQGYVLTALSETYPSLRVYSFDYNLDLSALQTLVQIHDVGDTLPALVINDTVRYGFKKIEDIETILPQLAALKKAATSTPTDR</sequence>
<gene>
    <name evidence="2" type="ORF">UY98_C0001G0020</name>
</gene>
<dbReference type="InterPro" id="IPR036249">
    <property type="entry name" value="Thioredoxin-like_sf"/>
</dbReference>
<dbReference type="AlphaFoldDB" id="A0A0G1YWY2"/>
<keyword evidence="1" id="KW-0812">Transmembrane</keyword>
<dbReference type="SUPFAM" id="SSF52833">
    <property type="entry name" value="Thioredoxin-like"/>
    <property type="match status" value="1"/>
</dbReference>
<dbReference type="EMBL" id="LCSD01000001">
    <property type="protein sequence ID" value="KKW47973.1"/>
    <property type="molecule type" value="Genomic_DNA"/>
</dbReference>
<reference evidence="2 3" key="1">
    <citation type="journal article" date="2015" name="Nature">
        <title>rRNA introns, odd ribosomes, and small enigmatic genomes across a large radiation of phyla.</title>
        <authorList>
            <person name="Brown C.T."/>
            <person name="Hug L.A."/>
            <person name="Thomas B.C."/>
            <person name="Sharon I."/>
            <person name="Castelle C.J."/>
            <person name="Singh A."/>
            <person name="Wilkins M.J."/>
            <person name="Williams K.H."/>
            <person name="Banfield J.F."/>
        </authorList>
    </citation>
    <scope>NUCLEOTIDE SEQUENCE [LARGE SCALE GENOMIC DNA]</scope>
</reference>
<organism evidence="2 3">
    <name type="scientific">Candidatus Kaiserbacteria bacterium GW2011_GWA2_58_9</name>
    <dbReference type="NCBI Taxonomy" id="1618672"/>
    <lineage>
        <taxon>Bacteria</taxon>
        <taxon>Candidatus Kaiseribacteriota</taxon>
    </lineage>
</organism>
<comment type="caution">
    <text evidence="2">The sequence shown here is derived from an EMBL/GenBank/DDBJ whole genome shotgun (WGS) entry which is preliminary data.</text>
</comment>
<accession>A0A0G1YWY2</accession>
<dbReference type="Proteomes" id="UP000034789">
    <property type="component" value="Unassembled WGS sequence"/>
</dbReference>
<evidence type="ECO:0008006" key="4">
    <source>
        <dbReference type="Google" id="ProtNLM"/>
    </source>
</evidence>
<keyword evidence="1" id="KW-0472">Membrane</keyword>
<feature type="transmembrane region" description="Helical" evidence="1">
    <location>
        <begin position="17"/>
        <end position="38"/>
    </location>
</feature>
<name>A0A0G1YWY2_9BACT</name>
<evidence type="ECO:0000256" key="1">
    <source>
        <dbReference type="SAM" id="Phobius"/>
    </source>
</evidence>
<evidence type="ECO:0000313" key="2">
    <source>
        <dbReference type="EMBL" id="KKW47973.1"/>
    </source>
</evidence>
<protein>
    <recommendedName>
        <fullName evidence="4">Thioredoxin domain-containing protein</fullName>
    </recommendedName>
</protein>
<keyword evidence="1" id="KW-1133">Transmembrane helix</keyword>